<dbReference type="GO" id="GO:0006508">
    <property type="term" value="P:proteolysis"/>
    <property type="evidence" value="ECO:0007669"/>
    <property type="project" value="InterPro"/>
</dbReference>
<organism evidence="5 6">
    <name type="scientific">Candidatus Roizmanbacteria bacterium RIFCSPLOWO2_01_FULL_41_22</name>
    <dbReference type="NCBI Taxonomy" id="1802067"/>
    <lineage>
        <taxon>Bacteria</taxon>
        <taxon>Candidatus Roizmaniibacteriota</taxon>
    </lineage>
</organism>
<proteinExistence type="inferred from homology"/>
<dbReference type="InterPro" id="IPR011765">
    <property type="entry name" value="Pept_M16_N"/>
</dbReference>
<dbReference type="AlphaFoldDB" id="A0A1F7JAX0"/>
<evidence type="ECO:0000259" key="4">
    <source>
        <dbReference type="Pfam" id="PF05193"/>
    </source>
</evidence>
<dbReference type="STRING" id="1802067.A2966_03180"/>
<evidence type="ECO:0008006" key="7">
    <source>
        <dbReference type="Google" id="ProtNLM"/>
    </source>
</evidence>
<dbReference type="InterPro" id="IPR001431">
    <property type="entry name" value="Pept_M16_Zn_BS"/>
</dbReference>
<evidence type="ECO:0000256" key="2">
    <source>
        <dbReference type="RuleBase" id="RU004447"/>
    </source>
</evidence>
<dbReference type="GO" id="GO:0004222">
    <property type="term" value="F:metalloendopeptidase activity"/>
    <property type="evidence" value="ECO:0007669"/>
    <property type="project" value="InterPro"/>
</dbReference>
<comment type="similarity">
    <text evidence="1 2">Belongs to the peptidase M16 family.</text>
</comment>
<dbReference type="PROSITE" id="PS00143">
    <property type="entry name" value="INSULINASE"/>
    <property type="match status" value="1"/>
</dbReference>
<accession>A0A1F7JAX0</accession>
<protein>
    <recommendedName>
        <fullName evidence="7">Peptidase M16</fullName>
    </recommendedName>
</protein>
<dbReference type="PANTHER" id="PTHR11851:SF49">
    <property type="entry name" value="MITOCHONDRIAL-PROCESSING PEPTIDASE SUBUNIT ALPHA"/>
    <property type="match status" value="1"/>
</dbReference>
<reference evidence="5 6" key="1">
    <citation type="journal article" date="2016" name="Nat. Commun.">
        <title>Thousands of microbial genomes shed light on interconnected biogeochemical processes in an aquifer system.</title>
        <authorList>
            <person name="Anantharaman K."/>
            <person name="Brown C.T."/>
            <person name="Hug L.A."/>
            <person name="Sharon I."/>
            <person name="Castelle C.J."/>
            <person name="Probst A.J."/>
            <person name="Thomas B.C."/>
            <person name="Singh A."/>
            <person name="Wilkins M.J."/>
            <person name="Karaoz U."/>
            <person name="Brodie E.L."/>
            <person name="Williams K.H."/>
            <person name="Hubbard S.S."/>
            <person name="Banfield J.F."/>
        </authorList>
    </citation>
    <scope>NUCLEOTIDE SEQUENCE [LARGE SCALE GENOMIC DNA]</scope>
</reference>
<evidence type="ECO:0000259" key="3">
    <source>
        <dbReference type="Pfam" id="PF00675"/>
    </source>
</evidence>
<feature type="domain" description="Peptidase M16 N-terminal" evidence="3">
    <location>
        <begin position="13"/>
        <end position="140"/>
    </location>
</feature>
<sequence>MQFQRKVLSNGLRVLTIPMPSFKSVTSMILVGAGSRYETKLNNGVSHFLEHMAFKGTKKRPSALEISSLIDGIGGEFNAFTGKETTGYYIKSSVNHLALSLDVMSDMLGNSLFIPSEINKERGVIIEELNLYEDTPARKIHDIYENLLYGDSPMGWDIGGRKEIIKKLSREDFISYMDSLYSADNMVVIIAGGIDSDKTVQIVSKFFADMKSFDIKGYKKVVEKQSKPAVMVKRKKTEQVHIAIGVRTIPLNHKDKYALSILATILGGGMSSRLFHEVREKRGLAYYVRTSSDHYQDCGTLVSTAGVDPKRVDEAVSVILNEYHKISTPIKSGQISNKELTKAKEFIKGHLVLEIEDSRAVAGFYGLAEILEDKIETPSEYMKKINQVTLDEVTNVARSYLVSQTLNLAVIGNFSDGQRFEKLLSL</sequence>
<dbReference type="SUPFAM" id="SSF63411">
    <property type="entry name" value="LuxS/MPP-like metallohydrolase"/>
    <property type="match status" value="2"/>
</dbReference>
<dbReference type="Gene3D" id="3.30.830.10">
    <property type="entry name" value="Metalloenzyme, LuxS/M16 peptidase-like"/>
    <property type="match status" value="2"/>
</dbReference>
<feature type="domain" description="Peptidase M16 C-terminal" evidence="4">
    <location>
        <begin position="167"/>
        <end position="344"/>
    </location>
</feature>
<dbReference type="InterPro" id="IPR050361">
    <property type="entry name" value="MPP/UQCRC_Complex"/>
</dbReference>
<dbReference type="Proteomes" id="UP000176480">
    <property type="component" value="Unassembled WGS sequence"/>
</dbReference>
<evidence type="ECO:0000256" key="1">
    <source>
        <dbReference type="ARBA" id="ARBA00007261"/>
    </source>
</evidence>
<dbReference type="EMBL" id="MGAR01000002">
    <property type="protein sequence ID" value="OGK52754.1"/>
    <property type="molecule type" value="Genomic_DNA"/>
</dbReference>
<dbReference type="Pfam" id="PF00675">
    <property type="entry name" value="Peptidase_M16"/>
    <property type="match status" value="1"/>
</dbReference>
<dbReference type="GO" id="GO:0046872">
    <property type="term" value="F:metal ion binding"/>
    <property type="evidence" value="ECO:0007669"/>
    <property type="project" value="InterPro"/>
</dbReference>
<evidence type="ECO:0000313" key="5">
    <source>
        <dbReference type="EMBL" id="OGK52754.1"/>
    </source>
</evidence>
<gene>
    <name evidence="5" type="ORF">A2966_03180</name>
</gene>
<evidence type="ECO:0000313" key="6">
    <source>
        <dbReference type="Proteomes" id="UP000176480"/>
    </source>
</evidence>
<dbReference type="InterPro" id="IPR011249">
    <property type="entry name" value="Metalloenz_LuxS/M16"/>
</dbReference>
<dbReference type="InterPro" id="IPR007863">
    <property type="entry name" value="Peptidase_M16_C"/>
</dbReference>
<comment type="caution">
    <text evidence="5">The sequence shown here is derived from an EMBL/GenBank/DDBJ whole genome shotgun (WGS) entry which is preliminary data.</text>
</comment>
<dbReference type="PANTHER" id="PTHR11851">
    <property type="entry name" value="METALLOPROTEASE"/>
    <property type="match status" value="1"/>
</dbReference>
<name>A0A1F7JAX0_9BACT</name>
<dbReference type="Pfam" id="PF05193">
    <property type="entry name" value="Peptidase_M16_C"/>
    <property type="match status" value="1"/>
</dbReference>